<evidence type="ECO:0000313" key="2">
    <source>
        <dbReference type="Proteomes" id="UP000765509"/>
    </source>
</evidence>
<organism evidence="1 2">
    <name type="scientific">Austropuccinia psidii MF-1</name>
    <dbReference type="NCBI Taxonomy" id="1389203"/>
    <lineage>
        <taxon>Eukaryota</taxon>
        <taxon>Fungi</taxon>
        <taxon>Dikarya</taxon>
        <taxon>Basidiomycota</taxon>
        <taxon>Pucciniomycotina</taxon>
        <taxon>Pucciniomycetes</taxon>
        <taxon>Pucciniales</taxon>
        <taxon>Sphaerophragmiaceae</taxon>
        <taxon>Austropuccinia</taxon>
    </lineage>
</organism>
<comment type="caution">
    <text evidence="1">The sequence shown here is derived from an EMBL/GenBank/DDBJ whole genome shotgun (WGS) entry which is preliminary data.</text>
</comment>
<accession>A0A9Q3PEZ5</accession>
<gene>
    <name evidence="1" type="ORF">O181_098904</name>
</gene>
<dbReference type="EMBL" id="AVOT02067743">
    <property type="protein sequence ID" value="MBW0559189.1"/>
    <property type="molecule type" value="Genomic_DNA"/>
</dbReference>
<protein>
    <submittedName>
        <fullName evidence="1">Uncharacterized protein</fullName>
    </submittedName>
</protein>
<sequence length="167" mass="18923">MKDGDADRTFKLGPIVTMGFKCQKQNPPNPLQQDSPVPCIRCKKTPKQSTEELFACPATPSSIMIINNTPIGSPPAPSSPQSHNEAWQVFTALRLTLMNPRAIVHNSINQISLEHQHFLHMIPFMNVTHQNEMHWEFWEELNSLLGQALEVYSKEDITGIVSKYLEE</sequence>
<keyword evidence="2" id="KW-1185">Reference proteome</keyword>
<name>A0A9Q3PEZ5_9BASI</name>
<dbReference type="Proteomes" id="UP000765509">
    <property type="component" value="Unassembled WGS sequence"/>
</dbReference>
<dbReference type="AlphaFoldDB" id="A0A9Q3PEZ5"/>
<evidence type="ECO:0000313" key="1">
    <source>
        <dbReference type="EMBL" id="MBW0559189.1"/>
    </source>
</evidence>
<proteinExistence type="predicted"/>
<reference evidence="1" key="1">
    <citation type="submission" date="2021-03" db="EMBL/GenBank/DDBJ databases">
        <title>Draft genome sequence of rust myrtle Austropuccinia psidii MF-1, a brazilian biotype.</title>
        <authorList>
            <person name="Quecine M.C."/>
            <person name="Pachon D.M.R."/>
            <person name="Bonatelli M.L."/>
            <person name="Correr F.H."/>
            <person name="Franceschini L.M."/>
            <person name="Leite T.F."/>
            <person name="Margarido G.R.A."/>
            <person name="Almeida C.A."/>
            <person name="Ferrarezi J.A."/>
            <person name="Labate C.A."/>
        </authorList>
    </citation>
    <scope>NUCLEOTIDE SEQUENCE</scope>
    <source>
        <strain evidence="1">MF-1</strain>
    </source>
</reference>